<protein>
    <submittedName>
        <fullName evidence="3">Rho termination factor N-terminal domain-containing protein</fullName>
    </submittedName>
</protein>
<dbReference type="EMBL" id="CP106679">
    <property type="protein sequence ID" value="UXP34205.1"/>
    <property type="molecule type" value="Genomic_DNA"/>
</dbReference>
<feature type="region of interest" description="Disordered" evidence="1">
    <location>
        <begin position="1"/>
        <end position="50"/>
    </location>
</feature>
<dbReference type="Proteomes" id="UP001065174">
    <property type="component" value="Chromosome"/>
</dbReference>
<evidence type="ECO:0000313" key="4">
    <source>
        <dbReference type="Proteomes" id="UP001065174"/>
    </source>
</evidence>
<keyword evidence="4" id="KW-1185">Reference proteome</keyword>
<dbReference type="Pfam" id="PF23855">
    <property type="entry name" value="DUF7218"/>
    <property type="match status" value="1"/>
</dbReference>
<name>A0ABY6CUL2_9BACT</name>
<proteinExistence type="predicted"/>
<dbReference type="InterPro" id="IPR011112">
    <property type="entry name" value="Rho-like_N"/>
</dbReference>
<reference evidence="3" key="1">
    <citation type="submission" date="2022-09" db="EMBL/GenBank/DDBJ databases">
        <title>Comparative genomics and taxonomic characterization of three novel marine species of genus Reichenbachiella exhibiting antioxidant and polysaccharide degradation activities.</title>
        <authorList>
            <person name="Muhammad N."/>
            <person name="Lee Y.-J."/>
            <person name="Ko J."/>
            <person name="Kim S.-G."/>
        </authorList>
    </citation>
    <scope>NUCLEOTIDE SEQUENCE</scope>
    <source>
        <strain evidence="3">BKB1-1</strain>
    </source>
</reference>
<dbReference type="Pfam" id="PF07498">
    <property type="entry name" value="Rho_N"/>
    <property type="match status" value="1"/>
</dbReference>
<feature type="domain" description="Rho termination factor-like N-terminal" evidence="2">
    <location>
        <begin position="49"/>
        <end position="75"/>
    </location>
</feature>
<evidence type="ECO:0000313" key="3">
    <source>
        <dbReference type="EMBL" id="UXP34205.1"/>
    </source>
</evidence>
<evidence type="ECO:0000259" key="2">
    <source>
        <dbReference type="Pfam" id="PF07498"/>
    </source>
</evidence>
<feature type="compositionally biased region" description="Basic and acidic residues" evidence="1">
    <location>
        <begin position="1"/>
        <end position="25"/>
    </location>
</feature>
<dbReference type="InterPro" id="IPR036269">
    <property type="entry name" value="Rho_N_sf"/>
</dbReference>
<dbReference type="Gene3D" id="1.10.720.10">
    <property type="match status" value="1"/>
</dbReference>
<accession>A0ABY6CUL2</accession>
<evidence type="ECO:0000256" key="1">
    <source>
        <dbReference type="SAM" id="MobiDB-lite"/>
    </source>
</evidence>
<gene>
    <name evidence="3" type="ORF">N6H18_17585</name>
</gene>
<dbReference type="SUPFAM" id="SSF68912">
    <property type="entry name" value="Rho N-terminal domain-like"/>
    <property type="match status" value="1"/>
</dbReference>
<organism evidence="3 4">
    <name type="scientific">Reichenbachiella agarivorans</name>
    <dbReference type="NCBI Taxonomy" id="2979464"/>
    <lineage>
        <taxon>Bacteria</taxon>
        <taxon>Pseudomonadati</taxon>
        <taxon>Bacteroidota</taxon>
        <taxon>Cytophagia</taxon>
        <taxon>Cytophagales</taxon>
        <taxon>Reichenbachiellaceae</taxon>
        <taxon>Reichenbachiella</taxon>
    </lineage>
</organism>
<sequence length="78" mass="8784">MASRIKNEKQYEALRDQGMSKEKAARIANTPDSGKKGGQAAPYEKRSKQELYDQAKKIGIEGRSSMNKAELIYALRNH</sequence>
<dbReference type="InterPro" id="IPR055642">
    <property type="entry name" value="DUF7218"/>
</dbReference>